<keyword evidence="2" id="KW-1185">Reference proteome</keyword>
<dbReference type="Proteomes" id="UP000184485">
    <property type="component" value="Unassembled WGS sequence"/>
</dbReference>
<reference evidence="1 2" key="1">
    <citation type="submission" date="2016-11" db="EMBL/GenBank/DDBJ databases">
        <authorList>
            <person name="Jaros S."/>
            <person name="Januszkiewicz K."/>
            <person name="Wedrychowicz H."/>
        </authorList>
    </citation>
    <scope>NUCLEOTIDE SEQUENCE [LARGE SCALE GENOMIC DNA]</scope>
    <source>
        <strain evidence="1 2">DSM 19436</strain>
    </source>
</reference>
<gene>
    <name evidence="1" type="ORF">SAMN02745157_0716</name>
</gene>
<evidence type="ECO:0000313" key="1">
    <source>
        <dbReference type="EMBL" id="SHE68890.1"/>
    </source>
</evidence>
<dbReference type="AlphaFoldDB" id="A0A1M4VJ36"/>
<dbReference type="STRING" id="1122133.SAMN02745157_0716"/>
<dbReference type="RefSeq" id="WP_073051394.1">
    <property type="nucleotide sequence ID" value="NZ_FQUP01000001.1"/>
</dbReference>
<evidence type="ECO:0000313" key="2">
    <source>
        <dbReference type="Proteomes" id="UP000184485"/>
    </source>
</evidence>
<accession>A0A1M4VJ36</accession>
<organism evidence="1 2">
    <name type="scientific">Kaistia soli DSM 19436</name>
    <dbReference type="NCBI Taxonomy" id="1122133"/>
    <lineage>
        <taxon>Bacteria</taxon>
        <taxon>Pseudomonadati</taxon>
        <taxon>Pseudomonadota</taxon>
        <taxon>Alphaproteobacteria</taxon>
        <taxon>Hyphomicrobiales</taxon>
        <taxon>Kaistiaceae</taxon>
        <taxon>Kaistia</taxon>
    </lineage>
</organism>
<name>A0A1M4VJ36_9HYPH</name>
<sequence>MTLALAGCDRSDRYLAIEQRSLPAKPDYVREVVVADPLPTAKWKDVAGAEKAGRVKANKIIDCFGRWYDRQREQYALIGERAATATVDVCKAGAAPK</sequence>
<dbReference type="EMBL" id="FQUP01000001">
    <property type="protein sequence ID" value="SHE68890.1"/>
    <property type="molecule type" value="Genomic_DNA"/>
</dbReference>
<proteinExistence type="predicted"/>
<protein>
    <submittedName>
        <fullName evidence="1">Uncharacterized protein</fullName>
    </submittedName>
</protein>